<evidence type="ECO:0000259" key="1">
    <source>
        <dbReference type="Pfam" id="PF15353"/>
    </source>
</evidence>
<comment type="caution">
    <text evidence="2">The sequence shown here is derived from an EMBL/GenBank/DDBJ whole genome shotgun (WGS) entry which is preliminary data.</text>
</comment>
<dbReference type="InterPro" id="IPR054537">
    <property type="entry name" value="HECA_N"/>
</dbReference>
<dbReference type="Pfam" id="PF15353">
    <property type="entry name" value="HECA_N"/>
    <property type="match status" value="1"/>
</dbReference>
<accession>A0AAD4QZJ9</accession>
<dbReference type="AlphaFoldDB" id="A0AAD4QZJ9"/>
<dbReference type="EMBL" id="JAKKPZ010000021">
    <property type="protein sequence ID" value="KAI1711657.1"/>
    <property type="molecule type" value="Genomic_DNA"/>
</dbReference>
<reference evidence="2" key="1">
    <citation type="submission" date="2022-01" db="EMBL/GenBank/DDBJ databases">
        <title>Genome Sequence Resource for Two Populations of Ditylenchus destructor, the Migratory Endoparasitic Phytonematode.</title>
        <authorList>
            <person name="Zhang H."/>
            <person name="Lin R."/>
            <person name="Xie B."/>
        </authorList>
    </citation>
    <scope>NUCLEOTIDE SEQUENCE</scope>
    <source>
        <strain evidence="2">BazhouSP</strain>
    </source>
</reference>
<feature type="domain" description="Headcase N-terminal" evidence="1">
    <location>
        <begin position="40"/>
        <end position="134"/>
    </location>
</feature>
<name>A0AAD4QZJ9_9BILA</name>
<dbReference type="PANTHER" id="PTHR13425">
    <property type="entry name" value="HEADCASE PROTEIN"/>
    <property type="match status" value="1"/>
</dbReference>
<dbReference type="Proteomes" id="UP001201812">
    <property type="component" value="Unassembled WGS sequence"/>
</dbReference>
<keyword evidence="3" id="KW-1185">Reference proteome</keyword>
<dbReference type="InterPro" id="IPR026066">
    <property type="entry name" value="Headcase"/>
</dbReference>
<protein>
    <submittedName>
        <fullName evidence="2">Headcase protein family like domain-containing protein</fullName>
    </submittedName>
</protein>
<dbReference type="PANTHER" id="PTHR13425:SF3">
    <property type="entry name" value="HEADCASE PROTEIN HOMOLOG"/>
    <property type="match status" value="1"/>
</dbReference>
<evidence type="ECO:0000313" key="3">
    <source>
        <dbReference type="Proteomes" id="UP001201812"/>
    </source>
</evidence>
<evidence type="ECO:0000313" key="2">
    <source>
        <dbReference type="EMBL" id="KAI1711657.1"/>
    </source>
</evidence>
<sequence>MGKDKQKKLSAAFIAKKKKVHQQQQFERQKSTNANGYVGCPVPHIDCCLPDSPLPESLEDGVKMTCGNASCPCDGDLVHRECFDRLQGKLVEYMASIGRGRHWPEKNCQANMWQKKGLPLIFDFLDCHCGRGKIVFVPEVKMPLTTQPMPKTKKKKSRKELPAVNLGSKDGHAATRAIKMSRKEYPAIEVVERFKTESVYEDESDPDDYVERTTIQEPVHLLPSAFPALSEMPATNEECVWKMQGKTFSEALKQPAQQKVNPLPYDLPLQTPRAIISPSCTTISEHPEEEFEEWTPWESKSIVNLENILSKAMPPQHVEVDYSWPKMPELEDNDSSSHQVMEFTKHTAFLSCKYRGFRVLLDVMNDRPNRIKECFQSKPFTADDPDNMWQLNMFPYGFEEFGVRSNIGFKVGRLEYERSDDVFGAKVDLNVIMADETRFQVHATQNPEGAHVFAVDRDVVPLLLQPDGSFYVKCKVEYLRVSYS</sequence>
<proteinExistence type="predicted"/>
<organism evidence="2 3">
    <name type="scientific">Ditylenchus destructor</name>
    <dbReference type="NCBI Taxonomy" id="166010"/>
    <lineage>
        <taxon>Eukaryota</taxon>
        <taxon>Metazoa</taxon>
        <taxon>Ecdysozoa</taxon>
        <taxon>Nematoda</taxon>
        <taxon>Chromadorea</taxon>
        <taxon>Rhabditida</taxon>
        <taxon>Tylenchina</taxon>
        <taxon>Tylenchomorpha</taxon>
        <taxon>Sphaerularioidea</taxon>
        <taxon>Anguinidae</taxon>
        <taxon>Anguininae</taxon>
        <taxon>Ditylenchus</taxon>
    </lineage>
</organism>
<gene>
    <name evidence="2" type="ORF">DdX_10119</name>
</gene>